<dbReference type="EMBL" id="CCKQ01017860">
    <property type="protein sequence ID" value="CDW89764.1"/>
    <property type="molecule type" value="Genomic_DNA"/>
</dbReference>
<dbReference type="InterPro" id="IPR001650">
    <property type="entry name" value="Helicase_C-like"/>
</dbReference>
<keyword evidence="5" id="KW-0347">Helicase</keyword>
<dbReference type="Pfam" id="PF00176">
    <property type="entry name" value="SNF2-rel_dom"/>
    <property type="match status" value="1"/>
</dbReference>
<dbReference type="SMART" id="SM01314">
    <property type="entry name" value="SnAC"/>
    <property type="match status" value="1"/>
</dbReference>
<feature type="region of interest" description="Disordered" evidence="9">
    <location>
        <begin position="35"/>
        <end position="66"/>
    </location>
</feature>
<reference evidence="13 14" key="1">
    <citation type="submission" date="2014-06" db="EMBL/GenBank/DDBJ databases">
        <authorList>
            <person name="Swart Estienne"/>
        </authorList>
    </citation>
    <scope>NUCLEOTIDE SEQUENCE [LARGE SCALE GENOMIC DNA]</scope>
    <source>
        <strain evidence="13 14">130c</strain>
    </source>
</reference>
<evidence type="ECO:0000313" key="14">
    <source>
        <dbReference type="Proteomes" id="UP000039865"/>
    </source>
</evidence>
<evidence type="ECO:0000256" key="4">
    <source>
        <dbReference type="ARBA" id="ARBA00022801"/>
    </source>
</evidence>
<dbReference type="PROSITE" id="PS51204">
    <property type="entry name" value="HSA"/>
    <property type="match status" value="1"/>
</dbReference>
<dbReference type="GO" id="GO:0042393">
    <property type="term" value="F:histone binding"/>
    <property type="evidence" value="ECO:0007669"/>
    <property type="project" value="InterPro"/>
</dbReference>
<dbReference type="Gene3D" id="3.40.50.10810">
    <property type="entry name" value="Tandem AAA-ATPase domain"/>
    <property type="match status" value="1"/>
</dbReference>
<feature type="domain" description="Helicase C-terminal" evidence="11">
    <location>
        <begin position="908"/>
        <end position="1072"/>
    </location>
</feature>
<evidence type="ECO:0000256" key="7">
    <source>
        <dbReference type="ARBA" id="ARBA00023054"/>
    </source>
</evidence>
<keyword evidence="6" id="KW-0067">ATP-binding</keyword>
<dbReference type="Pfam" id="PF00271">
    <property type="entry name" value="Helicase_C"/>
    <property type="match status" value="1"/>
</dbReference>
<dbReference type="SMART" id="SM00490">
    <property type="entry name" value="HELICc"/>
    <property type="match status" value="1"/>
</dbReference>
<dbReference type="InterPro" id="IPR000330">
    <property type="entry name" value="SNF2_N"/>
</dbReference>
<keyword evidence="8" id="KW-0539">Nucleus</keyword>
<dbReference type="InParanoid" id="A0A078B5R8"/>
<dbReference type="Proteomes" id="UP000039865">
    <property type="component" value="Unassembled WGS sequence"/>
</dbReference>
<dbReference type="SMART" id="SM00487">
    <property type="entry name" value="DEXDc"/>
    <property type="match status" value="1"/>
</dbReference>
<keyword evidence="14" id="KW-1185">Reference proteome</keyword>
<gene>
    <name evidence="13" type="primary">Contig3782.g4052</name>
    <name evidence="13" type="ORF">STYLEM_18902</name>
</gene>
<dbReference type="InterPro" id="IPR029295">
    <property type="entry name" value="SnAC"/>
</dbReference>
<proteinExistence type="inferred from homology"/>
<dbReference type="Pfam" id="PF07529">
    <property type="entry name" value="HSA"/>
    <property type="match status" value="1"/>
</dbReference>
<evidence type="ECO:0000256" key="9">
    <source>
        <dbReference type="SAM" id="MobiDB-lite"/>
    </source>
</evidence>
<feature type="domain" description="Helicase ATP-binding" evidence="10">
    <location>
        <begin position="592"/>
        <end position="757"/>
    </location>
</feature>
<evidence type="ECO:0000256" key="1">
    <source>
        <dbReference type="ARBA" id="ARBA00004123"/>
    </source>
</evidence>
<dbReference type="Pfam" id="PF14619">
    <property type="entry name" value="SnAC"/>
    <property type="match status" value="1"/>
</dbReference>
<protein>
    <submittedName>
        <fullName evidence="13">Hsa family protein</fullName>
    </submittedName>
</protein>
<feature type="region of interest" description="Disordered" evidence="9">
    <location>
        <begin position="1300"/>
        <end position="1392"/>
    </location>
</feature>
<evidence type="ECO:0000256" key="6">
    <source>
        <dbReference type="ARBA" id="ARBA00022840"/>
    </source>
</evidence>
<keyword evidence="3" id="KW-0547">Nucleotide-binding</keyword>
<dbReference type="GO" id="GO:0005634">
    <property type="term" value="C:nucleus"/>
    <property type="evidence" value="ECO:0007669"/>
    <property type="project" value="UniProtKB-SubCell"/>
</dbReference>
<dbReference type="PROSITE" id="PS51192">
    <property type="entry name" value="HELICASE_ATP_BIND_1"/>
    <property type="match status" value="1"/>
</dbReference>
<dbReference type="FunFam" id="3.40.50.10810:FF:000015">
    <property type="entry name" value="lymphoid-specific helicase isoform X1"/>
    <property type="match status" value="1"/>
</dbReference>
<keyword evidence="4" id="KW-0378">Hydrolase</keyword>
<evidence type="ECO:0000259" key="10">
    <source>
        <dbReference type="PROSITE" id="PS51192"/>
    </source>
</evidence>
<feature type="compositionally biased region" description="Basic and acidic residues" evidence="9">
    <location>
        <begin position="50"/>
        <end position="66"/>
    </location>
</feature>
<evidence type="ECO:0000256" key="2">
    <source>
        <dbReference type="ARBA" id="ARBA00007025"/>
    </source>
</evidence>
<evidence type="ECO:0000256" key="5">
    <source>
        <dbReference type="ARBA" id="ARBA00022806"/>
    </source>
</evidence>
<dbReference type="InterPro" id="IPR027417">
    <property type="entry name" value="P-loop_NTPase"/>
</dbReference>
<dbReference type="InterPro" id="IPR014001">
    <property type="entry name" value="Helicase_ATP-bd"/>
</dbReference>
<dbReference type="GO" id="GO:0004386">
    <property type="term" value="F:helicase activity"/>
    <property type="evidence" value="ECO:0007669"/>
    <property type="project" value="UniProtKB-KW"/>
</dbReference>
<evidence type="ECO:0000259" key="11">
    <source>
        <dbReference type="PROSITE" id="PS51194"/>
    </source>
</evidence>
<name>A0A078B5R8_STYLE</name>
<comment type="subcellular location">
    <subcellularLocation>
        <location evidence="1">Nucleus</location>
    </subcellularLocation>
</comment>
<dbReference type="InterPro" id="IPR014012">
    <property type="entry name" value="HSA_dom"/>
</dbReference>
<sequence>MLYLILNSDETFELRWVDYYSISGFDEIMNLEAGTYPPSTSVSNTNTSDKNNEKNAADNKKEEEARLTVQEQDKIVEDKIQEIIEKRNVNVCMYGRHDLTGDKDLKFSVTHCYHNGNDDLFDTEELKKEFSGETFENMKTMYMNLKRVQNLKNQGKQNSAEFQEIFENMQIAFEKVKQLELEEQNEAAIEQQNNFNNHKSNRLITADQLQLRREQIHNQTQKVYRERFEENLQVNYKDLCDYINKKLQNEGENSLRLGNTGNNNHSEYLQQYLQHINESDEINQQMELLQKVIDDKDTPADIKKKSQFQLKLLKLKPLQQKMREDILSRYSLNKIALQNYKQQTQGDYLFERQLVDRDFYKRAKVYSSSKKEARTLDRFEQQMRSGQELRKKTRHKELLNEIIFHANKFTEFHKKRQNQIRKKALIIKTNLDSKEKKEQMARDKEERDRIKLLKDNDFEGYINLINTQKNSRLLQILEQTHKYLEQLGAKVSIQKQESQLNKKKKTVGGGQPNANENEAEKEIKYDEYGNVIEECNEDEIPDSEKIKSNLKNSSKIYYAITHTVQEEIKDQPKMIKGGVLKSYQMIGLNWLVSLYNNNLNGILADEMGLGKTIQTISLFSYLIEVKGNEGPFLVVVPLTTISNWIMEFEKWSPDIRKIVYKGKKHERPLLAQHLKNDKFHVVLTTYEYVLNDKSTLCKVPWQYIIVDEGHRMKNQKSKFALTLGQQYQSAHRILLTGTPLQNNLSELWALLNFLLPKIFSSCEEFQKWFDKPLSKIHPLTNSKFNPNEKQAFELSEEEQLLIINRLHQVLRPFLLRRVKSEVEKELPNKIEMVIKVDLSAWQRIVYDGITDNGKLARDPSTGKIGNLALRNTVMQLRKICNHPYLFLDGFEPDDLRENIYRSSGKFELLDRILPKLISTGHKILIFSQFTQLMDIMQIFFDFKGIKHLRLDGGTKHEDRSKNLAIFSSDQSEFQVFLLSTRAGGHGLNLQVADTVIIFDSDWNPQMDEQAKDRAHRIGQKREVRVYRLITTTKIEEGILSKATQKKDLDAKIIQAGMFNDKASDVDRQKRLEDLIRKDYEDDGDGNVDETETPNDDQINDMIARDQNEYDIFTRLDQERYKDERKEERLQEIKKRYDLEGRLININNVNYRLLQDWEVPEWIKIKPDDPNKLIEEFGMGKRQRKQVNYNDEISEGQWLKIIESGADINQEVEKIKKRRMDQRDRPSNQAEIAQADLAKRRKLNDNSESLLSGDEDDEIYAMDNNVHNVSIKKQGYTSETSQVSDRVKIIGVNNNSNGIKIQIKKDSNEDSKGAHSNSSRSNKKVDHHSKSKKSSSKKPQNHKIQKEEEFNDEDDLVMSDNELEEGEIPEPIVSHSNGGREKRKAAPTNLKEK</sequence>
<feature type="compositionally biased region" description="Low complexity" evidence="9">
    <location>
        <begin position="35"/>
        <end position="49"/>
    </location>
</feature>
<dbReference type="SUPFAM" id="SSF52540">
    <property type="entry name" value="P-loop containing nucleoside triphosphate hydrolases"/>
    <property type="match status" value="2"/>
</dbReference>
<evidence type="ECO:0000313" key="13">
    <source>
        <dbReference type="EMBL" id="CDW89764.1"/>
    </source>
</evidence>
<dbReference type="OrthoDB" id="5857104at2759"/>
<dbReference type="Gene3D" id="3.40.50.300">
    <property type="entry name" value="P-loop containing nucleotide triphosphate hydrolases"/>
    <property type="match status" value="1"/>
</dbReference>
<evidence type="ECO:0000259" key="12">
    <source>
        <dbReference type="PROSITE" id="PS51204"/>
    </source>
</evidence>
<keyword evidence="7" id="KW-0175">Coiled coil</keyword>
<dbReference type="PANTHER" id="PTHR10799">
    <property type="entry name" value="SNF2/RAD54 HELICASE FAMILY"/>
    <property type="match status" value="1"/>
</dbReference>
<evidence type="ECO:0000256" key="3">
    <source>
        <dbReference type="ARBA" id="ARBA00022741"/>
    </source>
</evidence>
<organism evidence="13 14">
    <name type="scientific">Stylonychia lemnae</name>
    <name type="common">Ciliate</name>
    <dbReference type="NCBI Taxonomy" id="5949"/>
    <lineage>
        <taxon>Eukaryota</taxon>
        <taxon>Sar</taxon>
        <taxon>Alveolata</taxon>
        <taxon>Ciliophora</taxon>
        <taxon>Intramacronucleata</taxon>
        <taxon>Spirotrichea</taxon>
        <taxon>Stichotrichia</taxon>
        <taxon>Sporadotrichida</taxon>
        <taxon>Oxytrichidae</taxon>
        <taxon>Stylonychinae</taxon>
        <taxon>Stylonychia</taxon>
    </lineage>
</organism>
<dbReference type="PROSITE" id="PS51194">
    <property type="entry name" value="HELICASE_CTER"/>
    <property type="match status" value="1"/>
</dbReference>
<feature type="compositionally biased region" description="Acidic residues" evidence="9">
    <location>
        <begin position="1348"/>
        <end position="1367"/>
    </location>
</feature>
<dbReference type="GO" id="GO:0005524">
    <property type="term" value="F:ATP binding"/>
    <property type="evidence" value="ECO:0007669"/>
    <property type="project" value="UniProtKB-KW"/>
</dbReference>
<feature type="compositionally biased region" description="Basic residues" evidence="9">
    <location>
        <begin position="1320"/>
        <end position="1342"/>
    </location>
</feature>
<evidence type="ECO:0000256" key="8">
    <source>
        <dbReference type="ARBA" id="ARBA00023242"/>
    </source>
</evidence>
<dbReference type="CDD" id="cd18793">
    <property type="entry name" value="SF2_C_SNF"/>
    <property type="match status" value="1"/>
</dbReference>
<dbReference type="GO" id="GO:0016787">
    <property type="term" value="F:hydrolase activity"/>
    <property type="evidence" value="ECO:0007669"/>
    <property type="project" value="UniProtKB-KW"/>
</dbReference>
<comment type="similarity">
    <text evidence="2">Belongs to the SNF2/RAD54 helicase family.</text>
</comment>
<dbReference type="InterPro" id="IPR038718">
    <property type="entry name" value="SNF2-like_sf"/>
</dbReference>
<dbReference type="InterPro" id="IPR049730">
    <property type="entry name" value="SNF2/RAD54-like_C"/>
</dbReference>
<accession>A0A078B5R8</accession>
<feature type="compositionally biased region" description="Basic and acidic residues" evidence="9">
    <location>
        <begin position="1302"/>
        <end position="1312"/>
    </location>
</feature>
<feature type="domain" description="HSA" evidence="12">
    <location>
        <begin position="382"/>
        <end position="455"/>
    </location>
</feature>